<dbReference type="InterPro" id="IPR002104">
    <property type="entry name" value="Integrase_catalytic"/>
</dbReference>
<organism evidence="6 7">
    <name type="scientific">Rhodoferax fermentans</name>
    <dbReference type="NCBI Taxonomy" id="28066"/>
    <lineage>
        <taxon>Bacteria</taxon>
        <taxon>Pseudomonadati</taxon>
        <taxon>Pseudomonadota</taxon>
        <taxon>Betaproteobacteria</taxon>
        <taxon>Burkholderiales</taxon>
        <taxon>Comamonadaceae</taxon>
        <taxon>Rhodoferax</taxon>
    </lineage>
</organism>
<evidence type="ECO:0000259" key="5">
    <source>
        <dbReference type="PROSITE" id="PS51898"/>
    </source>
</evidence>
<dbReference type="PROSITE" id="PS51898">
    <property type="entry name" value="TYR_RECOMBINASE"/>
    <property type="match status" value="1"/>
</dbReference>
<dbReference type="PANTHER" id="PTHR30629">
    <property type="entry name" value="PROPHAGE INTEGRASE"/>
    <property type="match status" value="1"/>
</dbReference>
<dbReference type="InterPro" id="IPR013762">
    <property type="entry name" value="Integrase-like_cat_sf"/>
</dbReference>
<protein>
    <recommendedName>
        <fullName evidence="5">Tyr recombinase domain-containing protein</fullName>
    </recommendedName>
</protein>
<dbReference type="InterPro" id="IPR010998">
    <property type="entry name" value="Integrase_recombinase_N"/>
</dbReference>
<evidence type="ECO:0000256" key="3">
    <source>
        <dbReference type="ARBA" id="ARBA00023125"/>
    </source>
</evidence>
<keyword evidence="7" id="KW-1185">Reference proteome</keyword>
<comment type="caution">
    <text evidence="6">The sequence shown here is derived from an EMBL/GenBank/DDBJ whole genome shotgun (WGS) entry which is preliminary data.</text>
</comment>
<dbReference type="PANTHER" id="PTHR30629:SF2">
    <property type="entry name" value="PROPHAGE INTEGRASE INTS-RELATED"/>
    <property type="match status" value="1"/>
</dbReference>
<comment type="similarity">
    <text evidence="1">Belongs to the 'phage' integrase family.</text>
</comment>
<dbReference type="Pfam" id="PF00589">
    <property type="entry name" value="Phage_integrase"/>
    <property type="match status" value="1"/>
</dbReference>
<dbReference type="Gene3D" id="1.10.443.10">
    <property type="entry name" value="Intergrase catalytic core"/>
    <property type="match status" value="1"/>
</dbReference>
<sequence length="409" mass="45975">MAIHKLTDLKIKAKIREIQDLAFSKPKNALVGDGQGLYLSIAKNGTASWLFRYMDHGKAKSVGLGAYPGTSLQKAREKAQALRDARAGGVDPMAAKREAVREQKLQQAKSKTFQTCAEEFIALSRSSWKNAKHAQQWENTLSQYAYPFIGQLPVGAVHAADVVRVLKPIWVSKTETAMRLRGRIESVIDWATVHGLREGDNPARLKGHLEHMLPKLRDAERHQHHPALPYEELPTFIVGLNEQSGMARYALEFLILCASRTGEVIDATWDEFDLPKGLWVIGKERMKAGIEHRVPLGKRALEILTLVRPFSGKKYVFAGRKKDSPLSNMAMSMLLRRMGYTDITVHGMRSTFRNWAGEQTTFPFEVCEQALAHRLPDAVAAAYLRTDFYDKRVSLISDWESFCLSACPT</sequence>
<dbReference type="Pfam" id="PF13356">
    <property type="entry name" value="Arm-DNA-bind_3"/>
    <property type="match status" value="1"/>
</dbReference>
<feature type="domain" description="Tyr recombinase" evidence="5">
    <location>
        <begin position="223"/>
        <end position="396"/>
    </location>
</feature>
<evidence type="ECO:0000256" key="4">
    <source>
        <dbReference type="ARBA" id="ARBA00023172"/>
    </source>
</evidence>
<dbReference type="InterPro" id="IPR011010">
    <property type="entry name" value="DNA_brk_join_enz"/>
</dbReference>
<evidence type="ECO:0000256" key="2">
    <source>
        <dbReference type="ARBA" id="ARBA00022908"/>
    </source>
</evidence>
<dbReference type="SUPFAM" id="SSF56349">
    <property type="entry name" value="DNA breaking-rejoining enzymes"/>
    <property type="match status" value="1"/>
</dbReference>
<dbReference type="RefSeq" id="WP_078364510.1">
    <property type="nucleotide sequence ID" value="NZ_MTJN01000002.1"/>
</dbReference>
<accession>A0A1T1ARF6</accession>
<evidence type="ECO:0000256" key="1">
    <source>
        <dbReference type="ARBA" id="ARBA00008857"/>
    </source>
</evidence>
<dbReference type="InterPro" id="IPR038488">
    <property type="entry name" value="Integrase_DNA-bd_sf"/>
</dbReference>
<dbReference type="OrthoDB" id="9775880at2"/>
<evidence type="ECO:0000313" key="6">
    <source>
        <dbReference type="EMBL" id="OOV06690.1"/>
    </source>
</evidence>
<dbReference type="GO" id="GO:0006310">
    <property type="term" value="P:DNA recombination"/>
    <property type="evidence" value="ECO:0007669"/>
    <property type="project" value="UniProtKB-KW"/>
</dbReference>
<dbReference type="AlphaFoldDB" id="A0A1T1ARF6"/>
<gene>
    <name evidence="6" type="ORF">RF819_08090</name>
</gene>
<dbReference type="Gene3D" id="3.30.160.390">
    <property type="entry name" value="Integrase, DNA-binding domain"/>
    <property type="match status" value="1"/>
</dbReference>
<dbReference type="Proteomes" id="UP000190750">
    <property type="component" value="Unassembled WGS sequence"/>
</dbReference>
<dbReference type="STRING" id="28066.RF819_08090"/>
<dbReference type="InterPro" id="IPR025166">
    <property type="entry name" value="Integrase_DNA_bind_dom"/>
</dbReference>
<keyword evidence="2" id="KW-0229">DNA integration</keyword>
<reference evidence="6 7" key="1">
    <citation type="submission" date="2017-01" db="EMBL/GenBank/DDBJ databases">
        <title>Genome sequencing of Rhodoferax fermentans JCM 7819.</title>
        <authorList>
            <person name="Kim Y.J."/>
            <person name="Farh M.E.-A."/>
            <person name="Yang D.-C."/>
        </authorList>
    </citation>
    <scope>NUCLEOTIDE SEQUENCE [LARGE SCALE GENOMIC DNA]</scope>
    <source>
        <strain evidence="6 7">JCM 7819</strain>
    </source>
</reference>
<dbReference type="Gene3D" id="1.10.150.130">
    <property type="match status" value="1"/>
</dbReference>
<dbReference type="InterPro" id="IPR050808">
    <property type="entry name" value="Phage_Integrase"/>
</dbReference>
<proteinExistence type="inferred from homology"/>
<dbReference type="InterPro" id="IPR053876">
    <property type="entry name" value="Phage_int_M"/>
</dbReference>
<keyword evidence="3" id="KW-0238">DNA-binding</keyword>
<dbReference type="Pfam" id="PF22022">
    <property type="entry name" value="Phage_int_M"/>
    <property type="match status" value="1"/>
</dbReference>
<name>A0A1T1ARF6_RHOFE</name>
<dbReference type="GO" id="GO:0015074">
    <property type="term" value="P:DNA integration"/>
    <property type="evidence" value="ECO:0007669"/>
    <property type="project" value="UniProtKB-KW"/>
</dbReference>
<dbReference type="EMBL" id="MTJN01000002">
    <property type="protein sequence ID" value="OOV06690.1"/>
    <property type="molecule type" value="Genomic_DNA"/>
</dbReference>
<keyword evidence="4" id="KW-0233">DNA recombination</keyword>
<dbReference type="GO" id="GO:0003677">
    <property type="term" value="F:DNA binding"/>
    <property type="evidence" value="ECO:0007669"/>
    <property type="project" value="UniProtKB-KW"/>
</dbReference>
<evidence type="ECO:0000313" key="7">
    <source>
        <dbReference type="Proteomes" id="UP000190750"/>
    </source>
</evidence>
<dbReference type="CDD" id="cd00801">
    <property type="entry name" value="INT_P4_C"/>
    <property type="match status" value="1"/>
</dbReference>